<evidence type="ECO:0000313" key="1">
    <source>
        <dbReference type="EMBL" id="GAU22529.1"/>
    </source>
</evidence>
<proteinExistence type="predicted"/>
<name>A0A2Z6MUC7_TRISU</name>
<evidence type="ECO:0008006" key="3">
    <source>
        <dbReference type="Google" id="ProtNLM"/>
    </source>
</evidence>
<keyword evidence="2" id="KW-1185">Reference proteome</keyword>
<sequence length="258" mass="29593">MPSSSANLPSESTHNIDLNIPNDVAPISVVAGVHRDEVGDFSENEDDIIAQHVDNVDDNEDQENFMRTFKNADMKNIVTNMGYSMNQPSIAYYRSQIRDWSEDAVKWVDDIPKEQWLQAHDEGRRWGHMTTNLAKCINNVLKGTRNLPICSLVQATYYRSSELFVKRGRQVQAMMASGLIYSEKVMENLAKERIASNTHQVYIHNRAQSIFSVKELVRPTSGRPRGTFKVDLDKQWCDCGEFQALHCWNKMSFIYKTP</sequence>
<dbReference type="Proteomes" id="UP000242715">
    <property type="component" value="Unassembled WGS sequence"/>
</dbReference>
<reference evidence="2" key="1">
    <citation type="journal article" date="2017" name="Front. Plant Sci.">
        <title>Climate Clever Clovers: New Paradigm to Reduce the Environmental Footprint of Ruminants by Breeding Low Methanogenic Forages Utilizing Haplotype Variation.</title>
        <authorList>
            <person name="Kaur P."/>
            <person name="Appels R."/>
            <person name="Bayer P.E."/>
            <person name="Keeble-Gagnere G."/>
            <person name="Wang J."/>
            <person name="Hirakawa H."/>
            <person name="Shirasawa K."/>
            <person name="Vercoe P."/>
            <person name="Stefanova K."/>
            <person name="Durmic Z."/>
            <person name="Nichols P."/>
            <person name="Revell C."/>
            <person name="Isobe S.N."/>
            <person name="Edwards D."/>
            <person name="Erskine W."/>
        </authorList>
    </citation>
    <scope>NUCLEOTIDE SEQUENCE [LARGE SCALE GENOMIC DNA]</scope>
    <source>
        <strain evidence="2">cv. Daliak</strain>
    </source>
</reference>
<dbReference type="AlphaFoldDB" id="A0A2Z6MUC7"/>
<dbReference type="OrthoDB" id="1415334at2759"/>
<dbReference type="EMBL" id="DF973248">
    <property type="protein sequence ID" value="GAU22529.1"/>
    <property type="molecule type" value="Genomic_DNA"/>
</dbReference>
<accession>A0A2Z6MUC7</accession>
<protein>
    <recommendedName>
        <fullName evidence="3">SWIM-type domain-containing protein</fullName>
    </recommendedName>
</protein>
<gene>
    <name evidence="1" type="ORF">TSUD_296490</name>
</gene>
<evidence type="ECO:0000313" key="2">
    <source>
        <dbReference type="Proteomes" id="UP000242715"/>
    </source>
</evidence>
<organism evidence="1 2">
    <name type="scientific">Trifolium subterraneum</name>
    <name type="common">Subterranean clover</name>
    <dbReference type="NCBI Taxonomy" id="3900"/>
    <lineage>
        <taxon>Eukaryota</taxon>
        <taxon>Viridiplantae</taxon>
        <taxon>Streptophyta</taxon>
        <taxon>Embryophyta</taxon>
        <taxon>Tracheophyta</taxon>
        <taxon>Spermatophyta</taxon>
        <taxon>Magnoliopsida</taxon>
        <taxon>eudicotyledons</taxon>
        <taxon>Gunneridae</taxon>
        <taxon>Pentapetalae</taxon>
        <taxon>rosids</taxon>
        <taxon>fabids</taxon>
        <taxon>Fabales</taxon>
        <taxon>Fabaceae</taxon>
        <taxon>Papilionoideae</taxon>
        <taxon>50 kb inversion clade</taxon>
        <taxon>NPAAA clade</taxon>
        <taxon>Hologalegina</taxon>
        <taxon>IRL clade</taxon>
        <taxon>Trifolieae</taxon>
        <taxon>Trifolium</taxon>
    </lineage>
</organism>